<evidence type="ECO:0000313" key="3">
    <source>
        <dbReference type="RefSeq" id="XP_009792314.1"/>
    </source>
</evidence>
<dbReference type="KEGG" id="nsy:104239383"/>
<name>A0A1U7XZB5_NICSY</name>
<dbReference type="Pfam" id="PF13966">
    <property type="entry name" value="zf-RVT"/>
    <property type="match status" value="1"/>
</dbReference>
<evidence type="ECO:0000259" key="1">
    <source>
        <dbReference type="Pfam" id="PF13966"/>
    </source>
</evidence>
<sequence length="267" mass="31910">MMQQITSACRTFLWTGQCATSRKALVAWERLCMPKSAGGLNIIEFQTWNKAAMSKLFWVITAKKDTLWVQWIHNFYIKRKDISEMETPKQACWLVRKIFDARKWYRNNDLYTELQQFAHADKFIIKKAFMHLIPQYPKVMWKGLNMGPCLVLKYQFILWLALRKGFTTVDRLAKWGIQVSRNCVLCMSDTEETHSHLFFECEYSRQLWSSFLRWTRECSQVGSWEEEVERLTTKRCNNKAHAEVLRWLLAATVCHIWSERNARRFQE</sequence>
<dbReference type="PANTHER" id="PTHR33116:SF66">
    <property type="entry name" value="REVERSE TRANSCRIPTASE ZINC-BINDING DOMAIN-CONTAINING PROTEIN"/>
    <property type="match status" value="1"/>
</dbReference>
<accession>A0A1U7XZB5</accession>
<evidence type="ECO:0000313" key="4">
    <source>
        <dbReference type="RefSeq" id="XP_009792315.1"/>
    </source>
</evidence>
<dbReference type="OrthoDB" id="1622315at2759"/>
<dbReference type="AlphaFoldDB" id="A0A1U7XZB5"/>
<dbReference type="eggNOG" id="KOG1075">
    <property type="taxonomic scope" value="Eukaryota"/>
</dbReference>
<feature type="domain" description="Reverse transcriptase zinc-binding" evidence="1">
    <location>
        <begin position="123"/>
        <end position="208"/>
    </location>
</feature>
<dbReference type="Proteomes" id="UP000189701">
    <property type="component" value="Unplaced"/>
</dbReference>
<reference evidence="3 4" key="2">
    <citation type="submission" date="2025-04" db="UniProtKB">
        <authorList>
            <consortium name="RefSeq"/>
        </authorList>
    </citation>
    <scope>IDENTIFICATION</scope>
    <source>
        <tissue evidence="3 4">Leaf</tissue>
    </source>
</reference>
<dbReference type="PANTHER" id="PTHR33116">
    <property type="entry name" value="REVERSE TRANSCRIPTASE ZINC-BINDING DOMAIN-CONTAINING PROTEIN-RELATED-RELATED"/>
    <property type="match status" value="1"/>
</dbReference>
<gene>
    <name evidence="3 4" type="primary">LOC104239383</name>
</gene>
<dbReference type="RefSeq" id="XP_009792314.1">
    <property type="nucleotide sequence ID" value="XM_009794012.1"/>
</dbReference>
<keyword evidence="2" id="KW-1185">Reference proteome</keyword>
<dbReference type="RefSeq" id="XP_009792315.1">
    <property type="nucleotide sequence ID" value="XM_009794013.1"/>
</dbReference>
<proteinExistence type="predicted"/>
<dbReference type="GeneID" id="104239383"/>
<dbReference type="InterPro" id="IPR026960">
    <property type="entry name" value="RVT-Znf"/>
</dbReference>
<organism evidence="2 3">
    <name type="scientific">Nicotiana sylvestris</name>
    <name type="common">Wood tobacco</name>
    <name type="synonym">South American tobacco</name>
    <dbReference type="NCBI Taxonomy" id="4096"/>
    <lineage>
        <taxon>Eukaryota</taxon>
        <taxon>Viridiplantae</taxon>
        <taxon>Streptophyta</taxon>
        <taxon>Embryophyta</taxon>
        <taxon>Tracheophyta</taxon>
        <taxon>Spermatophyta</taxon>
        <taxon>Magnoliopsida</taxon>
        <taxon>eudicotyledons</taxon>
        <taxon>Gunneridae</taxon>
        <taxon>Pentapetalae</taxon>
        <taxon>asterids</taxon>
        <taxon>lamiids</taxon>
        <taxon>Solanales</taxon>
        <taxon>Solanaceae</taxon>
        <taxon>Nicotianoideae</taxon>
        <taxon>Nicotianeae</taxon>
        <taxon>Nicotiana</taxon>
    </lineage>
</organism>
<evidence type="ECO:0000313" key="2">
    <source>
        <dbReference type="Proteomes" id="UP000189701"/>
    </source>
</evidence>
<protein>
    <submittedName>
        <fullName evidence="3 4">Uncharacterized protein LOC104239383</fullName>
    </submittedName>
</protein>
<reference evidence="2" key="1">
    <citation type="journal article" date="2013" name="Genome Biol.">
        <title>Reference genomes and transcriptomes of Nicotiana sylvestris and Nicotiana tomentosiformis.</title>
        <authorList>
            <person name="Sierro N."/>
            <person name="Battey J.N."/>
            <person name="Ouadi S."/>
            <person name="Bovet L."/>
            <person name="Goepfert S."/>
            <person name="Bakaher N."/>
            <person name="Peitsch M.C."/>
            <person name="Ivanov N.V."/>
        </authorList>
    </citation>
    <scope>NUCLEOTIDE SEQUENCE [LARGE SCALE GENOMIC DNA]</scope>
</reference>